<keyword evidence="7 12" id="KW-0963">Cytoplasm</keyword>
<evidence type="ECO:0000256" key="9">
    <source>
        <dbReference type="ARBA" id="ARBA00023102"/>
    </source>
</evidence>
<dbReference type="FunFam" id="3.20.20.70:FF:000009">
    <property type="entry name" value="1-(5-phosphoribosyl)-5-[(5-phosphoribosylamino)methylideneamino] imidazole-4-carboxamide isomerase"/>
    <property type="match status" value="1"/>
</dbReference>
<evidence type="ECO:0000313" key="15">
    <source>
        <dbReference type="EMBL" id="HIU60367.1"/>
    </source>
</evidence>
<comment type="caution">
    <text evidence="15">The sequence shown here is derived from an EMBL/GenBank/DDBJ whole genome shotgun (WGS) entry which is preliminary data.</text>
</comment>
<evidence type="ECO:0000256" key="11">
    <source>
        <dbReference type="ARBA" id="ARBA00030547"/>
    </source>
</evidence>
<evidence type="ECO:0000256" key="7">
    <source>
        <dbReference type="ARBA" id="ARBA00022490"/>
    </source>
</evidence>
<keyword evidence="9 12" id="KW-0368">Histidine biosynthesis</keyword>
<evidence type="ECO:0000256" key="3">
    <source>
        <dbReference type="ARBA" id="ARBA00005133"/>
    </source>
</evidence>
<dbReference type="EMBL" id="DVNF01000089">
    <property type="protein sequence ID" value="HIU60367.1"/>
    <property type="molecule type" value="Genomic_DNA"/>
</dbReference>
<feature type="active site" description="Proton acceptor" evidence="12">
    <location>
        <position position="8"/>
    </location>
</feature>
<keyword evidence="10 12" id="KW-0413">Isomerase</keyword>
<evidence type="ECO:0000256" key="1">
    <source>
        <dbReference type="ARBA" id="ARBA00000901"/>
    </source>
</evidence>
<evidence type="ECO:0000256" key="5">
    <source>
        <dbReference type="ARBA" id="ARBA00012550"/>
    </source>
</evidence>
<dbReference type="Proteomes" id="UP000824094">
    <property type="component" value="Unassembled WGS sequence"/>
</dbReference>
<reference evidence="15" key="1">
    <citation type="submission" date="2020-10" db="EMBL/GenBank/DDBJ databases">
        <authorList>
            <person name="Gilroy R."/>
        </authorList>
    </citation>
    <scope>NUCLEOTIDE SEQUENCE</scope>
    <source>
        <strain evidence="15">18911</strain>
    </source>
</reference>
<dbReference type="CDD" id="cd04732">
    <property type="entry name" value="HisA"/>
    <property type="match status" value="1"/>
</dbReference>
<dbReference type="NCBIfam" id="TIGR00007">
    <property type="entry name" value="1-(5-phosphoribosyl)-5-[(5-phosphoribosylamino)methylideneamino]imidazole-4-carboxamide isomerase"/>
    <property type="match status" value="1"/>
</dbReference>
<dbReference type="InterPro" id="IPR011060">
    <property type="entry name" value="RibuloseP-bd_barrel"/>
</dbReference>
<evidence type="ECO:0000256" key="12">
    <source>
        <dbReference type="HAMAP-Rule" id="MF_01014"/>
    </source>
</evidence>
<evidence type="ECO:0000256" key="14">
    <source>
        <dbReference type="RuleBase" id="RU003658"/>
    </source>
</evidence>
<dbReference type="Gene3D" id="3.20.20.70">
    <property type="entry name" value="Aldolase class I"/>
    <property type="match status" value="1"/>
</dbReference>
<dbReference type="PANTHER" id="PTHR43090">
    <property type="entry name" value="1-(5-PHOSPHORIBOSYL)-5-[(5-PHOSPHORIBOSYLAMINO)METHYLIDENEAMINO] IMIDAZOLE-4-CARBOXAMIDE ISOMERASE"/>
    <property type="match status" value="1"/>
</dbReference>
<protein>
    <recommendedName>
        <fullName evidence="6 12">1-(5-phosphoribosyl)-5-[(5-phosphoribosylamino)methylideneamino] imidazole-4-carboxamide isomerase</fullName>
        <ecNumber evidence="5 12">5.3.1.16</ecNumber>
    </recommendedName>
    <alternativeName>
        <fullName evidence="11 12">Phosphoribosylformimino-5-aminoimidazole carboxamide ribotide isomerase</fullName>
    </alternativeName>
</protein>
<evidence type="ECO:0000256" key="4">
    <source>
        <dbReference type="ARBA" id="ARBA00009667"/>
    </source>
</evidence>
<dbReference type="GO" id="GO:0003949">
    <property type="term" value="F:1-(5-phosphoribosyl)-5-[(5-phosphoribosylamino)methylideneamino]imidazole-4-carboxamide isomerase activity"/>
    <property type="evidence" value="ECO:0007669"/>
    <property type="project" value="UniProtKB-UniRule"/>
</dbReference>
<dbReference type="InterPro" id="IPR006063">
    <property type="entry name" value="HisA_bact_arch"/>
</dbReference>
<comment type="subcellular location">
    <subcellularLocation>
        <location evidence="2 12 14">Cytoplasm</location>
    </subcellularLocation>
</comment>
<comment type="catalytic activity">
    <reaction evidence="1 12 14">
        <text>1-(5-phospho-beta-D-ribosyl)-5-[(5-phospho-beta-D-ribosylamino)methylideneamino]imidazole-4-carboxamide = 5-[(5-phospho-1-deoxy-D-ribulos-1-ylimino)methylamino]-1-(5-phospho-beta-D-ribosyl)imidazole-4-carboxamide</text>
        <dbReference type="Rhea" id="RHEA:15469"/>
        <dbReference type="ChEBI" id="CHEBI:58435"/>
        <dbReference type="ChEBI" id="CHEBI:58525"/>
        <dbReference type="EC" id="5.3.1.16"/>
    </reaction>
</comment>
<gene>
    <name evidence="12 15" type="primary">hisA</name>
    <name evidence="15" type="ORF">IAB05_03125</name>
</gene>
<sequence>MEIFPAIDIMDGAAVRLTKGAFDTKKVYSDDPESVYAGFIAEGAEHLHIVDLDGARSGKSTNFEVVKRLAAMGGDTEIGGGIRDMRRAESYLNLGVSRIILGTAAVENPSFLKEALKEWGNRVAVGVDVLNGIVRVSGWERGSALDGEEFVKRLSGEGVKRIIYTDISRDGVMKGLDTELYGRLSRNKDSEIIASGGIGSLQNVKELLPTGVYGVIIGKAIYEKAFSVSEAVRLGDKK</sequence>
<dbReference type="SUPFAM" id="SSF51366">
    <property type="entry name" value="Ribulose-phoshate binding barrel"/>
    <property type="match status" value="1"/>
</dbReference>
<evidence type="ECO:0000256" key="13">
    <source>
        <dbReference type="RuleBase" id="RU003657"/>
    </source>
</evidence>
<dbReference type="EC" id="5.3.1.16" evidence="5 12"/>
<dbReference type="PANTHER" id="PTHR43090:SF2">
    <property type="entry name" value="1-(5-PHOSPHORIBOSYL)-5-[(5-PHOSPHORIBOSYLAMINO)METHYLIDENEAMINO] IMIDAZOLE-4-CARBOXAMIDE ISOMERASE"/>
    <property type="match status" value="1"/>
</dbReference>
<dbReference type="HAMAP" id="MF_01014">
    <property type="entry name" value="HisA"/>
    <property type="match status" value="1"/>
</dbReference>
<keyword evidence="8 12" id="KW-0028">Amino-acid biosynthesis</keyword>
<dbReference type="InterPro" id="IPR006062">
    <property type="entry name" value="His_biosynth"/>
</dbReference>
<dbReference type="InterPro" id="IPR023016">
    <property type="entry name" value="HisA/PriA"/>
</dbReference>
<dbReference type="InterPro" id="IPR013785">
    <property type="entry name" value="Aldolase_TIM"/>
</dbReference>
<evidence type="ECO:0000313" key="16">
    <source>
        <dbReference type="Proteomes" id="UP000824094"/>
    </source>
</evidence>
<organism evidence="15 16">
    <name type="scientific">Candidatus Stercoripulliclostridium merdigallinarum</name>
    <dbReference type="NCBI Taxonomy" id="2840951"/>
    <lineage>
        <taxon>Bacteria</taxon>
        <taxon>Bacillati</taxon>
        <taxon>Bacillota</taxon>
        <taxon>Clostridia</taxon>
        <taxon>Eubacteriales</taxon>
        <taxon>Candidatus Stercoripulliclostridium</taxon>
    </lineage>
</organism>
<dbReference type="Pfam" id="PF00977">
    <property type="entry name" value="His_biosynth"/>
    <property type="match status" value="1"/>
</dbReference>
<evidence type="ECO:0000256" key="8">
    <source>
        <dbReference type="ARBA" id="ARBA00022605"/>
    </source>
</evidence>
<feature type="active site" description="Proton donor" evidence="12">
    <location>
        <position position="128"/>
    </location>
</feature>
<dbReference type="GO" id="GO:0000162">
    <property type="term" value="P:L-tryptophan biosynthetic process"/>
    <property type="evidence" value="ECO:0007669"/>
    <property type="project" value="TreeGrafter"/>
</dbReference>
<dbReference type="GO" id="GO:0005737">
    <property type="term" value="C:cytoplasm"/>
    <property type="evidence" value="ECO:0007669"/>
    <property type="project" value="UniProtKB-SubCell"/>
</dbReference>
<name>A0A9D1SI04_9FIRM</name>
<proteinExistence type="inferred from homology"/>
<evidence type="ECO:0000256" key="10">
    <source>
        <dbReference type="ARBA" id="ARBA00023235"/>
    </source>
</evidence>
<reference evidence="15" key="2">
    <citation type="journal article" date="2021" name="PeerJ">
        <title>Extensive microbial diversity within the chicken gut microbiome revealed by metagenomics and culture.</title>
        <authorList>
            <person name="Gilroy R."/>
            <person name="Ravi A."/>
            <person name="Getino M."/>
            <person name="Pursley I."/>
            <person name="Horton D.L."/>
            <person name="Alikhan N.F."/>
            <person name="Baker D."/>
            <person name="Gharbi K."/>
            <person name="Hall N."/>
            <person name="Watson M."/>
            <person name="Adriaenssens E.M."/>
            <person name="Foster-Nyarko E."/>
            <person name="Jarju S."/>
            <person name="Secka A."/>
            <person name="Antonio M."/>
            <person name="Oren A."/>
            <person name="Chaudhuri R.R."/>
            <person name="La Ragione R."/>
            <person name="Hildebrand F."/>
            <person name="Pallen M.J."/>
        </authorList>
    </citation>
    <scope>NUCLEOTIDE SEQUENCE</scope>
    <source>
        <strain evidence="15">18911</strain>
    </source>
</reference>
<dbReference type="InterPro" id="IPR044524">
    <property type="entry name" value="Isoase_HisA-like"/>
</dbReference>
<dbReference type="AlphaFoldDB" id="A0A9D1SI04"/>
<dbReference type="GO" id="GO:0000105">
    <property type="term" value="P:L-histidine biosynthetic process"/>
    <property type="evidence" value="ECO:0007669"/>
    <property type="project" value="UniProtKB-UniRule"/>
</dbReference>
<evidence type="ECO:0000256" key="2">
    <source>
        <dbReference type="ARBA" id="ARBA00004496"/>
    </source>
</evidence>
<comment type="similarity">
    <text evidence="4 12 13">Belongs to the HisA/HisF family.</text>
</comment>
<accession>A0A9D1SI04</accession>
<evidence type="ECO:0000256" key="6">
    <source>
        <dbReference type="ARBA" id="ARBA00018464"/>
    </source>
</evidence>
<comment type="pathway">
    <text evidence="3 12 14">Amino-acid biosynthesis; L-histidine biosynthesis; L-histidine from 5-phospho-alpha-D-ribose 1-diphosphate: step 4/9.</text>
</comment>